<comment type="caution">
    <text evidence="1">The sequence shown here is derived from an EMBL/GenBank/DDBJ whole genome shotgun (WGS) entry which is preliminary data.</text>
</comment>
<reference evidence="1 2" key="1">
    <citation type="journal article" date="2022" name="bioRxiv">
        <title>The genome of the oomycete Peronosclerospora sorghi, a cosmopolitan pathogen of maize and sorghum, is inflated with dispersed pseudogenes.</title>
        <authorList>
            <person name="Fletcher K."/>
            <person name="Martin F."/>
            <person name="Isakeit T."/>
            <person name="Cavanaugh K."/>
            <person name="Magill C."/>
            <person name="Michelmore R."/>
        </authorList>
    </citation>
    <scope>NUCLEOTIDE SEQUENCE [LARGE SCALE GENOMIC DNA]</scope>
    <source>
        <strain evidence="1">P6</strain>
    </source>
</reference>
<dbReference type="Proteomes" id="UP001163321">
    <property type="component" value="Chromosome 8"/>
</dbReference>
<sequence length="74" mass="8284">MKSPAPETILSSFPGGSIFQGNLCENREKSRIAIPPCDHIKVVKLFLVALKYLRSKLSLSYMMERNVLSISTEV</sequence>
<protein>
    <submittedName>
        <fullName evidence="1">Uncharacterized protein</fullName>
    </submittedName>
</protein>
<name>A0ACC0VLR6_9STRA</name>
<organism evidence="1 2">
    <name type="scientific">Peronosclerospora sorghi</name>
    <dbReference type="NCBI Taxonomy" id="230839"/>
    <lineage>
        <taxon>Eukaryota</taxon>
        <taxon>Sar</taxon>
        <taxon>Stramenopiles</taxon>
        <taxon>Oomycota</taxon>
        <taxon>Peronosporomycetes</taxon>
        <taxon>Peronosporales</taxon>
        <taxon>Peronosporaceae</taxon>
        <taxon>Peronosclerospora</taxon>
    </lineage>
</organism>
<gene>
    <name evidence="1" type="ORF">PsorP6_003585</name>
</gene>
<accession>A0ACC0VLR6</accession>
<keyword evidence="2" id="KW-1185">Reference proteome</keyword>
<proteinExistence type="predicted"/>
<evidence type="ECO:0000313" key="1">
    <source>
        <dbReference type="EMBL" id="KAI9906874.1"/>
    </source>
</evidence>
<dbReference type="EMBL" id="CM047587">
    <property type="protein sequence ID" value="KAI9906874.1"/>
    <property type="molecule type" value="Genomic_DNA"/>
</dbReference>
<evidence type="ECO:0000313" key="2">
    <source>
        <dbReference type="Proteomes" id="UP001163321"/>
    </source>
</evidence>